<dbReference type="GO" id="GO:0016987">
    <property type="term" value="F:sigma factor activity"/>
    <property type="evidence" value="ECO:0007669"/>
    <property type="project" value="InterPro"/>
</dbReference>
<dbReference type="Gene3D" id="1.10.10.10">
    <property type="entry name" value="Winged helix-like DNA-binding domain superfamily/Winged helix DNA-binding domain"/>
    <property type="match status" value="1"/>
</dbReference>
<dbReference type="GO" id="GO:0003677">
    <property type="term" value="F:DNA binding"/>
    <property type="evidence" value="ECO:0007669"/>
    <property type="project" value="InterPro"/>
</dbReference>
<reference evidence="2" key="2">
    <citation type="submission" date="2020-09" db="EMBL/GenBank/DDBJ databases">
        <authorList>
            <person name="Sun Q."/>
            <person name="Zhou Y."/>
        </authorList>
    </citation>
    <scope>NUCLEOTIDE SEQUENCE</scope>
    <source>
        <strain evidence="2">CGMCC 1.16134</strain>
    </source>
</reference>
<name>A0A917C0K4_9BACL</name>
<protein>
    <recommendedName>
        <fullName evidence="1">RNA polymerase sigma factor 70 region 4 type 2 domain-containing protein</fullName>
    </recommendedName>
</protein>
<evidence type="ECO:0000313" key="3">
    <source>
        <dbReference type="Proteomes" id="UP000637643"/>
    </source>
</evidence>
<dbReference type="EMBL" id="BMKR01000003">
    <property type="protein sequence ID" value="GGF66490.1"/>
    <property type="molecule type" value="Genomic_DNA"/>
</dbReference>
<evidence type="ECO:0000313" key="2">
    <source>
        <dbReference type="EMBL" id="GGF66490.1"/>
    </source>
</evidence>
<dbReference type="SUPFAM" id="SSF88659">
    <property type="entry name" value="Sigma3 and sigma4 domains of RNA polymerase sigma factors"/>
    <property type="match status" value="1"/>
</dbReference>
<dbReference type="GO" id="GO:0006352">
    <property type="term" value="P:DNA-templated transcription initiation"/>
    <property type="evidence" value="ECO:0007669"/>
    <property type="project" value="InterPro"/>
</dbReference>
<dbReference type="RefSeq" id="WP_229695985.1">
    <property type="nucleotide sequence ID" value="NZ_BMKR01000003.1"/>
</dbReference>
<dbReference type="Pfam" id="PF08281">
    <property type="entry name" value="Sigma70_r4_2"/>
    <property type="match status" value="1"/>
</dbReference>
<accession>A0A917C0K4</accession>
<gene>
    <name evidence="2" type="ORF">GCM10010912_09340</name>
</gene>
<sequence length="114" mass="13650">MQQQTVYDRYKKEIYRIGWRLQYRARKMKQREGATDQIERYGTTFTESADDKMLVEQLLDQLPQNGRALMDMLYMQGQTEKEVAGKLNMSQQGVNKWKQKMIRQLSETANSQRY</sequence>
<dbReference type="InterPro" id="IPR013324">
    <property type="entry name" value="RNA_pol_sigma_r3/r4-like"/>
</dbReference>
<feature type="domain" description="RNA polymerase sigma factor 70 region 4 type 2" evidence="1">
    <location>
        <begin position="53"/>
        <end position="100"/>
    </location>
</feature>
<dbReference type="Proteomes" id="UP000637643">
    <property type="component" value="Unassembled WGS sequence"/>
</dbReference>
<dbReference type="InterPro" id="IPR036388">
    <property type="entry name" value="WH-like_DNA-bd_sf"/>
</dbReference>
<proteinExistence type="predicted"/>
<evidence type="ECO:0000259" key="1">
    <source>
        <dbReference type="Pfam" id="PF08281"/>
    </source>
</evidence>
<keyword evidence="3" id="KW-1185">Reference proteome</keyword>
<reference evidence="2" key="1">
    <citation type="journal article" date="2014" name="Int. J. Syst. Evol. Microbiol.">
        <title>Complete genome sequence of Corynebacterium casei LMG S-19264T (=DSM 44701T), isolated from a smear-ripened cheese.</title>
        <authorList>
            <consortium name="US DOE Joint Genome Institute (JGI-PGF)"/>
            <person name="Walter F."/>
            <person name="Albersmeier A."/>
            <person name="Kalinowski J."/>
            <person name="Ruckert C."/>
        </authorList>
    </citation>
    <scope>NUCLEOTIDE SEQUENCE</scope>
    <source>
        <strain evidence="2">CGMCC 1.16134</strain>
    </source>
</reference>
<dbReference type="AlphaFoldDB" id="A0A917C0K4"/>
<dbReference type="InterPro" id="IPR013249">
    <property type="entry name" value="RNA_pol_sigma70_r4_t2"/>
</dbReference>
<organism evidence="2 3">
    <name type="scientific">Paenibacillus albidus</name>
    <dbReference type="NCBI Taxonomy" id="2041023"/>
    <lineage>
        <taxon>Bacteria</taxon>
        <taxon>Bacillati</taxon>
        <taxon>Bacillota</taxon>
        <taxon>Bacilli</taxon>
        <taxon>Bacillales</taxon>
        <taxon>Paenibacillaceae</taxon>
        <taxon>Paenibacillus</taxon>
    </lineage>
</organism>
<comment type="caution">
    <text evidence="2">The sequence shown here is derived from an EMBL/GenBank/DDBJ whole genome shotgun (WGS) entry which is preliminary data.</text>
</comment>